<dbReference type="PANTHER" id="PTHR40942">
    <property type="match status" value="1"/>
</dbReference>
<gene>
    <name evidence="8" type="ORF">EXZ61_03580</name>
</gene>
<keyword evidence="3" id="KW-0479">Metal-binding</keyword>
<keyword evidence="4" id="KW-0249">Electron transport</keyword>
<dbReference type="SUPFAM" id="SSF46626">
    <property type="entry name" value="Cytochrome c"/>
    <property type="match status" value="1"/>
</dbReference>
<reference evidence="9" key="2">
    <citation type="journal article" date="2020" name="Int. J. Syst. Evol. Microbiol.">
        <title>Genomic insights into a novel species Rhodoferax aquaticus sp. nov., isolated from freshwater.</title>
        <authorList>
            <person name="Li T."/>
            <person name="Zhuo Y."/>
            <person name="Jin C.Z."/>
            <person name="Wu X."/>
            <person name="Ko S.R."/>
            <person name="Jin F.J."/>
            <person name="Ahn C.Y."/>
            <person name="Oh H.M."/>
            <person name="Lee H.G."/>
            <person name="Jin L."/>
        </authorList>
    </citation>
    <scope>NUCLEOTIDE SEQUENCE [LARGE SCALE GENOMIC DNA]</scope>
    <source>
        <strain evidence="9">Gr-4</strain>
    </source>
</reference>
<dbReference type="GO" id="GO:0020037">
    <property type="term" value="F:heme binding"/>
    <property type="evidence" value="ECO:0007669"/>
    <property type="project" value="InterPro"/>
</dbReference>
<dbReference type="Proteomes" id="UP000317365">
    <property type="component" value="Chromosome"/>
</dbReference>
<keyword evidence="1" id="KW-0813">Transport</keyword>
<dbReference type="InterPro" id="IPR002323">
    <property type="entry name" value="Cyt_CIE"/>
</dbReference>
<evidence type="ECO:0000256" key="5">
    <source>
        <dbReference type="ARBA" id="ARBA00023004"/>
    </source>
</evidence>
<dbReference type="GO" id="GO:0009055">
    <property type="term" value="F:electron transfer activity"/>
    <property type="evidence" value="ECO:0007669"/>
    <property type="project" value="InterPro"/>
</dbReference>
<dbReference type="PRINTS" id="PR00607">
    <property type="entry name" value="CYTCHROMECIE"/>
</dbReference>
<evidence type="ECO:0000256" key="2">
    <source>
        <dbReference type="ARBA" id="ARBA00022617"/>
    </source>
</evidence>
<protein>
    <submittedName>
        <fullName evidence="8">Cytochrome c5 family protein</fullName>
    </submittedName>
</protein>
<dbReference type="GO" id="GO:0005506">
    <property type="term" value="F:iron ion binding"/>
    <property type="evidence" value="ECO:0007669"/>
    <property type="project" value="InterPro"/>
</dbReference>
<evidence type="ECO:0000256" key="4">
    <source>
        <dbReference type="ARBA" id="ARBA00022982"/>
    </source>
</evidence>
<organism evidence="8 9">
    <name type="scientific">Rhodoferax aquaticus</name>
    <dbReference type="NCBI Taxonomy" id="2527691"/>
    <lineage>
        <taxon>Bacteria</taxon>
        <taxon>Pseudomonadati</taxon>
        <taxon>Pseudomonadota</taxon>
        <taxon>Betaproteobacteria</taxon>
        <taxon>Burkholderiales</taxon>
        <taxon>Comamonadaceae</taxon>
        <taxon>Rhodoferax</taxon>
    </lineage>
</organism>
<dbReference type="PANTHER" id="PTHR40942:SF4">
    <property type="entry name" value="CYTOCHROME C5"/>
    <property type="match status" value="1"/>
</dbReference>
<accession>A0A515EKZ1</accession>
<sequence>MSTIHSYRGQVRKATPNKTHTWRRGLTSVRAVSGCLLLATSLAACDANKPAAMSASEVEALHPSDARLSQMYERACMGCHVDAASGAPRTGDQAAWAQRMGKGREVLIQNARQGLNAMPPMGLCPDCSTEDLAQLIDFMRSAGGAS</sequence>
<dbReference type="Gene3D" id="1.10.760.10">
    <property type="entry name" value="Cytochrome c-like domain"/>
    <property type="match status" value="1"/>
</dbReference>
<dbReference type="KEGG" id="rhg:EXZ61_03580"/>
<dbReference type="InterPro" id="IPR036909">
    <property type="entry name" value="Cyt_c-like_dom_sf"/>
</dbReference>
<dbReference type="RefSeq" id="WP_142809100.1">
    <property type="nucleotide sequence ID" value="NZ_CP036282.1"/>
</dbReference>
<keyword evidence="2" id="KW-0349">Heme</keyword>
<keyword evidence="5" id="KW-0408">Iron</keyword>
<evidence type="ECO:0000256" key="3">
    <source>
        <dbReference type="ARBA" id="ARBA00022723"/>
    </source>
</evidence>
<reference evidence="9" key="1">
    <citation type="submission" date="2019-02" db="EMBL/GenBank/DDBJ databases">
        <title>Complete genome sequence of Rhodoferax sp. Gr-4.</title>
        <authorList>
            <person name="Jin L."/>
        </authorList>
    </citation>
    <scope>NUCLEOTIDE SEQUENCE [LARGE SCALE GENOMIC DNA]</scope>
    <source>
        <strain evidence="9">Gr-4</strain>
    </source>
</reference>
<feature type="region of interest" description="Disordered" evidence="6">
    <location>
        <begin position="1"/>
        <end position="20"/>
    </location>
</feature>
<evidence type="ECO:0000256" key="1">
    <source>
        <dbReference type="ARBA" id="ARBA00022448"/>
    </source>
</evidence>
<evidence type="ECO:0000313" key="8">
    <source>
        <dbReference type="EMBL" id="QDL53328.1"/>
    </source>
</evidence>
<proteinExistence type="predicted"/>
<evidence type="ECO:0000313" key="9">
    <source>
        <dbReference type="Proteomes" id="UP000317365"/>
    </source>
</evidence>
<dbReference type="AlphaFoldDB" id="A0A515EKZ1"/>
<evidence type="ECO:0000259" key="7">
    <source>
        <dbReference type="Pfam" id="PF13442"/>
    </source>
</evidence>
<keyword evidence="9" id="KW-1185">Reference proteome</keyword>
<dbReference type="InterPro" id="IPR009056">
    <property type="entry name" value="Cyt_c-like_dom"/>
</dbReference>
<name>A0A515EKZ1_9BURK</name>
<feature type="domain" description="Cytochrome c" evidence="7">
    <location>
        <begin position="67"/>
        <end position="139"/>
    </location>
</feature>
<evidence type="ECO:0000256" key="6">
    <source>
        <dbReference type="SAM" id="MobiDB-lite"/>
    </source>
</evidence>
<dbReference type="Pfam" id="PF13442">
    <property type="entry name" value="Cytochrome_CBB3"/>
    <property type="match status" value="1"/>
</dbReference>
<dbReference type="EMBL" id="CP036282">
    <property type="protein sequence ID" value="QDL53328.1"/>
    <property type="molecule type" value="Genomic_DNA"/>
</dbReference>